<feature type="transmembrane region" description="Helical" evidence="7">
    <location>
        <begin position="411"/>
        <end position="430"/>
    </location>
</feature>
<dbReference type="Pfam" id="PF12704">
    <property type="entry name" value="MacB_PCD"/>
    <property type="match status" value="2"/>
</dbReference>
<comment type="subcellular location">
    <subcellularLocation>
        <location evidence="1">Cell membrane</location>
        <topology evidence="1">Multi-pass membrane protein</topology>
    </subcellularLocation>
</comment>
<protein>
    <submittedName>
        <fullName evidence="10">ABC transporter permease</fullName>
    </submittedName>
</protein>
<keyword evidence="3" id="KW-1003">Cell membrane</keyword>
<feature type="transmembrane region" description="Helical" evidence="7">
    <location>
        <begin position="818"/>
        <end position="841"/>
    </location>
</feature>
<feature type="transmembrane region" description="Helical" evidence="7">
    <location>
        <begin position="333"/>
        <end position="353"/>
    </location>
</feature>
<dbReference type="PANTHER" id="PTHR30489">
    <property type="entry name" value="LIPOPROTEIN-RELEASING SYSTEM TRANSMEMBRANE PROTEIN LOLE"/>
    <property type="match status" value="1"/>
</dbReference>
<feature type="transmembrane region" description="Helical" evidence="7">
    <location>
        <begin position="295"/>
        <end position="321"/>
    </location>
</feature>
<dbReference type="InterPro" id="IPR025857">
    <property type="entry name" value="MacB_PCD"/>
</dbReference>
<feature type="transmembrane region" description="Helical" evidence="7">
    <location>
        <begin position="493"/>
        <end position="514"/>
    </location>
</feature>
<organism evidence="10 11">
    <name type="scientific">Candidatus Thermochlorobacter aerophilus</name>
    <dbReference type="NCBI Taxonomy" id="1868324"/>
    <lineage>
        <taxon>Bacteria</taxon>
        <taxon>Pseudomonadati</taxon>
        <taxon>Chlorobiota</taxon>
        <taxon>Chlorobiia</taxon>
        <taxon>Chlorobiales</taxon>
        <taxon>Candidatus Thermochlorobacteriaceae</taxon>
        <taxon>Candidatus Thermochlorobacter</taxon>
    </lineage>
</organism>
<evidence type="ECO:0000259" key="8">
    <source>
        <dbReference type="Pfam" id="PF02687"/>
    </source>
</evidence>
<feature type="transmembrane region" description="Helical" evidence="7">
    <location>
        <begin position="436"/>
        <end position="460"/>
    </location>
</feature>
<dbReference type="InterPro" id="IPR051447">
    <property type="entry name" value="Lipoprotein-release_system"/>
</dbReference>
<feature type="domain" description="MacB-like periplasmic core" evidence="9">
    <location>
        <begin position="490"/>
        <end position="698"/>
    </location>
</feature>
<evidence type="ECO:0000256" key="3">
    <source>
        <dbReference type="ARBA" id="ARBA00022475"/>
    </source>
</evidence>
<dbReference type="PANTHER" id="PTHR30489:SF0">
    <property type="entry name" value="LIPOPROTEIN-RELEASING SYSTEM TRANSMEMBRANE PROTEIN LOLE"/>
    <property type="match status" value="1"/>
</dbReference>
<comment type="caution">
    <text evidence="10">The sequence shown here is derived from an EMBL/GenBank/DDBJ whole genome shotgun (WGS) entry which is preliminary data.</text>
</comment>
<evidence type="ECO:0000256" key="6">
    <source>
        <dbReference type="ARBA" id="ARBA00023136"/>
    </source>
</evidence>
<proteinExistence type="inferred from homology"/>
<evidence type="ECO:0000313" key="11">
    <source>
        <dbReference type="Proteomes" id="UP000266389"/>
    </source>
</evidence>
<comment type="similarity">
    <text evidence="2">Belongs to the ABC-4 integral membrane protein family. LolC/E subfamily.</text>
</comment>
<dbReference type="AlphaFoldDB" id="A0A395LZM6"/>
<feature type="domain" description="ABC3 transporter permease C-terminal" evidence="8">
    <location>
        <begin position="266"/>
        <end position="390"/>
    </location>
</feature>
<dbReference type="GO" id="GO:0098797">
    <property type="term" value="C:plasma membrane protein complex"/>
    <property type="evidence" value="ECO:0007669"/>
    <property type="project" value="TreeGrafter"/>
</dbReference>
<dbReference type="GO" id="GO:0044874">
    <property type="term" value="P:lipoprotein localization to outer membrane"/>
    <property type="evidence" value="ECO:0007669"/>
    <property type="project" value="TreeGrafter"/>
</dbReference>
<feature type="domain" description="MacB-like periplasmic core" evidence="9">
    <location>
        <begin position="23"/>
        <end position="225"/>
    </location>
</feature>
<evidence type="ECO:0000313" key="10">
    <source>
        <dbReference type="EMBL" id="RFM23094.1"/>
    </source>
</evidence>
<feature type="transmembrane region" description="Helical" evidence="7">
    <location>
        <begin position="730"/>
        <end position="753"/>
    </location>
</feature>
<keyword evidence="6 7" id="KW-0472">Membrane</keyword>
<dbReference type="InterPro" id="IPR003838">
    <property type="entry name" value="ABC3_permease_C"/>
</dbReference>
<evidence type="ECO:0000256" key="7">
    <source>
        <dbReference type="SAM" id="Phobius"/>
    </source>
</evidence>
<evidence type="ECO:0000256" key="5">
    <source>
        <dbReference type="ARBA" id="ARBA00022989"/>
    </source>
</evidence>
<keyword evidence="4 7" id="KW-0812">Transmembrane</keyword>
<reference evidence="10 11" key="1">
    <citation type="journal article" date="2011" name="ISME J.">
        <title>Community ecology of hot spring cyanobacterial mats: predominant populations and their functional potential.</title>
        <authorList>
            <person name="Klatt C.G."/>
            <person name="Wood J.M."/>
            <person name="Rusch D.B."/>
            <person name="Bateson M.M."/>
            <person name="Hamamura N."/>
            <person name="Heidelberg J.F."/>
            <person name="Grossman A.R."/>
            <person name="Bhaya D."/>
            <person name="Cohan F.M."/>
            <person name="Kuhl M."/>
            <person name="Bryant D.A."/>
            <person name="Ward D.M."/>
        </authorList>
    </citation>
    <scope>NUCLEOTIDE SEQUENCE [LARGE SCALE GENOMIC DNA]</scope>
    <source>
        <strain evidence="10">OS</strain>
    </source>
</reference>
<keyword evidence="5 7" id="KW-1133">Transmembrane helix</keyword>
<gene>
    <name evidence="10" type="ORF">D0433_12545</name>
</gene>
<name>A0A395LZM6_9BACT</name>
<dbReference type="Proteomes" id="UP000266389">
    <property type="component" value="Unassembled WGS sequence"/>
</dbReference>
<evidence type="ECO:0000256" key="4">
    <source>
        <dbReference type="ARBA" id="ARBA00022692"/>
    </source>
</evidence>
<evidence type="ECO:0000256" key="2">
    <source>
        <dbReference type="ARBA" id="ARBA00005236"/>
    </source>
</evidence>
<feature type="transmembrane region" description="Helical" evidence="7">
    <location>
        <begin position="20"/>
        <end position="39"/>
    </location>
</feature>
<feature type="domain" description="ABC3 transporter permease C-terminal" evidence="8">
    <location>
        <begin position="733"/>
        <end position="849"/>
    </location>
</feature>
<evidence type="ECO:0000256" key="1">
    <source>
        <dbReference type="ARBA" id="ARBA00004651"/>
    </source>
</evidence>
<feature type="transmembrane region" description="Helical" evidence="7">
    <location>
        <begin position="264"/>
        <end position="283"/>
    </location>
</feature>
<sequence>MALVKIFLQVNLRHATQEWGKFLLSVFGVAVGVAVFLAIRLSNYSAFKSFEATIDNVNGKANAQIQSRSGVLFSQSVFKQVLELKERLPALKAATPVTEQISRIKGTDETLIILGIDIFSDRHFRTYEDLDGADSETFLRFLLEPNTIIISQRFAERYQLKKGQTVELFADGLMKQVKIIGIFKTDRPTNEVANSFAVMDIEQAQRAFGKEGKLNKIDLILDDSQSQVLKKYLSEVLPEDVEVVSAKNRGEQVAKMLSAFEMNLAALAFISLLVAMFLIYNTITTNAIRRRREIGILRALGLGALEVFSLFILEALLIGVLGSALGVGLGIMLAHYTLQSVASTITALYIFVAVKEVQIDWAVCASAFGIGVVASVVSALYPALEVYRVHPREAFHVQAFEQKFSLNLRRIVISSVTLLILGVLLAQLPSLNGKPIFGYASAVCAILGFALLSPEVVVLLRRLFERAAKRLFGIEGKLAANNLAESLNRTATAISALMVAVAMLIGISVMVGSFRQTVAYWIDQTLRADVFIAPAERFAVGSNVPIAREVLDYVRALPETKAVDEFSARPITLDGKPTVLCAPNFETVRNCTQLLFRKGNSHDILSEVVANEQTVVVTEVFANKFGYREGDSLTLVSPTGTRKYRIAGVYYDYASDRGLIAMHRAHFEKFWQDNKLNNIGVYLHDKSQAERIVEQIRKTFADRAPILVYSNLGLRRRVLDVFDQTFAITYVLQFVAMAVAAMGVISSLMAIILERRREIGILRSVGASAEQVRNITLIEAALMGVMASVLGIVCGMVLALILIYVINLQSFGWTIQVHLPIGAILSAVLLVVATALVSGWIPARYAMRLAVAEQVRFE</sequence>
<evidence type="ECO:0000259" key="9">
    <source>
        <dbReference type="Pfam" id="PF12704"/>
    </source>
</evidence>
<feature type="transmembrane region" description="Helical" evidence="7">
    <location>
        <begin position="780"/>
        <end position="806"/>
    </location>
</feature>
<dbReference type="Pfam" id="PF02687">
    <property type="entry name" value="FtsX"/>
    <property type="match status" value="2"/>
</dbReference>
<accession>A0A395LZM6</accession>
<dbReference type="EMBL" id="PHFL01000070">
    <property type="protein sequence ID" value="RFM23094.1"/>
    <property type="molecule type" value="Genomic_DNA"/>
</dbReference>